<evidence type="ECO:0000259" key="2">
    <source>
        <dbReference type="Pfam" id="PF03795"/>
    </source>
</evidence>
<comment type="caution">
    <text evidence="3">The sequence shown here is derived from an EMBL/GenBank/DDBJ whole genome shotgun (WGS) entry which is preliminary data.</text>
</comment>
<reference evidence="3 4" key="1">
    <citation type="submission" date="2014-12" db="EMBL/GenBank/DDBJ databases">
        <title>Draft genome sequence of Paenibacillus kamchatkensis strain B-2647.</title>
        <authorList>
            <person name="Karlyshev A.V."/>
            <person name="Kudryashova E.B."/>
        </authorList>
    </citation>
    <scope>NUCLEOTIDE SEQUENCE [LARGE SCALE GENOMIC DNA]</scope>
    <source>
        <strain evidence="3 4">VKM B-2647</strain>
    </source>
</reference>
<dbReference type="SUPFAM" id="SSF54909">
    <property type="entry name" value="Dimeric alpha+beta barrel"/>
    <property type="match status" value="1"/>
</dbReference>
<dbReference type="InterPro" id="IPR011008">
    <property type="entry name" value="Dimeric_a/b-barrel"/>
</dbReference>
<keyword evidence="4" id="KW-1185">Reference proteome</keyword>
<comment type="similarity">
    <text evidence="1">Belongs to the YciI family.</text>
</comment>
<dbReference type="Proteomes" id="UP000031967">
    <property type="component" value="Unassembled WGS sequence"/>
</dbReference>
<evidence type="ECO:0000256" key="1">
    <source>
        <dbReference type="ARBA" id="ARBA00007689"/>
    </source>
</evidence>
<evidence type="ECO:0000313" key="4">
    <source>
        <dbReference type="Proteomes" id="UP000031967"/>
    </source>
</evidence>
<sequence length="100" mass="11435">MENMHFMIKYPPKRPTFAQDMTEAEREIMGRHIAYWTDLMDRGHVLVFGPVQAPGGFYGLGIVEADSEEQIRAFIQDDPAIRAGLMNTEFHPMQAIVPKK</sequence>
<proteinExistence type="inferred from homology"/>
<gene>
    <name evidence="3" type="ORF">SD70_16680</name>
</gene>
<dbReference type="EMBL" id="JXAK01000028">
    <property type="protein sequence ID" value="KIL40007.1"/>
    <property type="molecule type" value="Genomic_DNA"/>
</dbReference>
<protein>
    <recommendedName>
        <fullName evidence="2">YCII-related domain-containing protein</fullName>
    </recommendedName>
</protein>
<accession>A0ABR5AG74</accession>
<dbReference type="InterPro" id="IPR005545">
    <property type="entry name" value="YCII"/>
</dbReference>
<name>A0ABR5AG74_9BACL</name>
<organism evidence="3 4">
    <name type="scientific">Gordoniibacillus kamchatkensis</name>
    <dbReference type="NCBI Taxonomy" id="1590651"/>
    <lineage>
        <taxon>Bacteria</taxon>
        <taxon>Bacillati</taxon>
        <taxon>Bacillota</taxon>
        <taxon>Bacilli</taxon>
        <taxon>Bacillales</taxon>
        <taxon>Paenibacillaceae</taxon>
        <taxon>Gordoniibacillus</taxon>
    </lineage>
</organism>
<dbReference type="Gene3D" id="3.30.70.1060">
    <property type="entry name" value="Dimeric alpha+beta barrel"/>
    <property type="match status" value="1"/>
</dbReference>
<dbReference type="Pfam" id="PF03795">
    <property type="entry name" value="YCII"/>
    <property type="match status" value="1"/>
</dbReference>
<evidence type="ECO:0000313" key="3">
    <source>
        <dbReference type="EMBL" id="KIL40007.1"/>
    </source>
</evidence>
<feature type="domain" description="YCII-related" evidence="2">
    <location>
        <begin position="18"/>
        <end position="86"/>
    </location>
</feature>